<evidence type="ECO:0000313" key="1">
    <source>
        <dbReference type="EMBL" id="ETL39795.1"/>
    </source>
</evidence>
<organism evidence="1 2">
    <name type="scientific">Phytophthora nicotianae</name>
    <name type="common">Potato buckeye rot agent</name>
    <name type="synonym">Phytophthora parasitica</name>
    <dbReference type="NCBI Taxonomy" id="4792"/>
    <lineage>
        <taxon>Eukaryota</taxon>
        <taxon>Sar</taxon>
        <taxon>Stramenopiles</taxon>
        <taxon>Oomycota</taxon>
        <taxon>Peronosporomycetes</taxon>
        <taxon>Peronosporales</taxon>
        <taxon>Peronosporaceae</taxon>
        <taxon>Phytophthora</taxon>
    </lineage>
</organism>
<gene>
    <name evidence="1" type="ORF">L916_08908</name>
</gene>
<dbReference type="AlphaFoldDB" id="W2J062"/>
<protein>
    <submittedName>
        <fullName evidence="1">Uncharacterized protein</fullName>
    </submittedName>
</protein>
<dbReference type="Proteomes" id="UP000053864">
    <property type="component" value="Unassembled WGS sequence"/>
</dbReference>
<name>W2J062_PHYNI</name>
<sequence>MCDEDSDEDGLDKCLEQNQTPTISNLEDESLIVVGKYARLAAATELLLVTQLRKVVATLVTACDVVVIWPMAWQ</sequence>
<dbReference type="EMBL" id="KI673013">
    <property type="protein sequence ID" value="ETL39795.1"/>
    <property type="molecule type" value="Genomic_DNA"/>
</dbReference>
<evidence type="ECO:0000313" key="2">
    <source>
        <dbReference type="Proteomes" id="UP000053864"/>
    </source>
</evidence>
<reference evidence="1 2" key="1">
    <citation type="submission" date="2013-11" db="EMBL/GenBank/DDBJ databases">
        <title>The Genome Sequence of Phytophthora parasitica CJ05E6.</title>
        <authorList>
            <consortium name="The Broad Institute Genomics Platform"/>
            <person name="Russ C."/>
            <person name="Tyler B."/>
            <person name="Panabieres F."/>
            <person name="Shan W."/>
            <person name="Tripathy S."/>
            <person name="Grunwald N."/>
            <person name="Machado M."/>
            <person name="Johnson C.S."/>
            <person name="Arredondo F."/>
            <person name="Hong C."/>
            <person name="Coffey M."/>
            <person name="Young S.K."/>
            <person name="Zeng Q."/>
            <person name="Gargeya S."/>
            <person name="Fitzgerald M."/>
            <person name="Abouelleil A."/>
            <person name="Alvarado L."/>
            <person name="Chapman S.B."/>
            <person name="Gainer-Dewar J."/>
            <person name="Goldberg J."/>
            <person name="Griggs A."/>
            <person name="Gujja S."/>
            <person name="Hansen M."/>
            <person name="Howarth C."/>
            <person name="Imamovic A."/>
            <person name="Ireland A."/>
            <person name="Larimer J."/>
            <person name="McCowan C."/>
            <person name="Murphy C."/>
            <person name="Pearson M."/>
            <person name="Poon T.W."/>
            <person name="Priest M."/>
            <person name="Roberts A."/>
            <person name="Saif S."/>
            <person name="Shea T."/>
            <person name="Sykes S."/>
            <person name="Wortman J."/>
            <person name="Nusbaum C."/>
            <person name="Birren B."/>
        </authorList>
    </citation>
    <scope>NUCLEOTIDE SEQUENCE [LARGE SCALE GENOMIC DNA]</scope>
    <source>
        <strain evidence="1 2">CJ05E6</strain>
    </source>
</reference>
<accession>W2J062</accession>
<proteinExistence type="predicted"/>